<sequence length="225" mass="24381">MQSNESEPTRRELNRRQTERAIHDAAHGMAAEHGPAAVTVEAVAEAAGISRRTFFNYFASKEDAILGMRVPEVTEEAIAHFRTSTEDLLTRTVRLLATSLAASAISGTFARRRAIIQAHPALRERMIQHVSGVERSVADELVRVDGAASADHSVAAVGRHDDEGPPVTETSRALLLLAGAITRFAIASFQDSASDVNDVQELEAHLQHAMTLFRGLAATEPELRV</sequence>
<organism evidence="6 7">
    <name type="scientific">Zhihengliuella flava</name>
    <dbReference type="NCBI Taxonomy" id="1285193"/>
    <lineage>
        <taxon>Bacteria</taxon>
        <taxon>Bacillati</taxon>
        <taxon>Actinomycetota</taxon>
        <taxon>Actinomycetes</taxon>
        <taxon>Micrococcales</taxon>
        <taxon>Micrococcaceae</taxon>
        <taxon>Zhihengliuella</taxon>
    </lineage>
</organism>
<dbReference type="PANTHER" id="PTHR30055">
    <property type="entry name" value="HTH-TYPE TRANSCRIPTIONAL REGULATOR RUTR"/>
    <property type="match status" value="1"/>
</dbReference>
<protein>
    <submittedName>
        <fullName evidence="6">AcrR family transcriptional regulator</fullName>
    </submittedName>
</protein>
<accession>A0A931D4Y4</accession>
<dbReference type="PROSITE" id="PS50977">
    <property type="entry name" value="HTH_TETR_2"/>
    <property type="match status" value="1"/>
</dbReference>
<reference evidence="6" key="1">
    <citation type="submission" date="2020-11" db="EMBL/GenBank/DDBJ databases">
        <title>Sequencing the genomes of 1000 actinobacteria strains.</title>
        <authorList>
            <person name="Klenk H.-P."/>
        </authorList>
    </citation>
    <scope>NUCLEOTIDE SEQUENCE</scope>
    <source>
        <strain evidence="6">DSM 26152</strain>
    </source>
</reference>
<gene>
    <name evidence="6" type="ORF">IW252_001276</name>
</gene>
<dbReference type="GO" id="GO:0003700">
    <property type="term" value="F:DNA-binding transcription factor activity"/>
    <property type="evidence" value="ECO:0007669"/>
    <property type="project" value="TreeGrafter"/>
</dbReference>
<dbReference type="Pfam" id="PF00440">
    <property type="entry name" value="TetR_N"/>
    <property type="match status" value="1"/>
</dbReference>
<dbReference type="GO" id="GO:0000976">
    <property type="term" value="F:transcription cis-regulatory region binding"/>
    <property type="evidence" value="ECO:0007669"/>
    <property type="project" value="TreeGrafter"/>
</dbReference>
<feature type="domain" description="HTH tetR-type" evidence="5">
    <location>
        <begin position="16"/>
        <end position="76"/>
    </location>
</feature>
<dbReference type="PROSITE" id="PS01081">
    <property type="entry name" value="HTH_TETR_1"/>
    <property type="match status" value="1"/>
</dbReference>
<keyword evidence="2 4" id="KW-0238">DNA-binding</keyword>
<keyword evidence="7" id="KW-1185">Reference proteome</keyword>
<evidence type="ECO:0000256" key="1">
    <source>
        <dbReference type="ARBA" id="ARBA00023015"/>
    </source>
</evidence>
<evidence type="ECO:0000256" key="3">
    <source>
        <dbReference type="ARBA" id="ARBA00023163"/>
    </source>
</evidence>
<feature type="DNA-binding region" description="H-T-H motif" evidence="4">
    <location>
        <begin position="39"/>
        <end position="58"/>
    </location>
</feature>
<evidence type="ECO:0000259" key="5">
    <source>
        <dbReference type="PROSITE" id="PS50977"/>
    </source>
</evidence>
<evidence type="ECO:0000256" key="2">
    <source>
        <dbReference type="ARBA" id="ARBA00023125"/>
    </source>
</evidence>
<dbReference type="InterPro" id="IPR023772">
    <property type="entry name" value="DNA-bd_HTH_TetR-type_CS"/>
</dbReference>
<evidence type="ECO:0000256" key="4">
    <source>
        <dbReference type="PROSITE-ProRule" id="PRU00335"/>
    </source>
</evidence>
<keyword evidence="1" id="KW-0805">Transcription regulation</keyword>
<dbReference type="Proteomes" id="UP000625033">
    <property type="component" value="Unassembled WGS sequence"/>
</dbReference>
<dbReference type="RefSeq" id="WP_331271465.1">
    <property type="nucleotide sequence ID" value="NZ_JADOTZ010000001.1"/>
</dbReference>
<dbReference type="SUPFAM" id="SSF46689">
    <property type="entry name" value="Homeodomain-like"/>
    <property type="match status" value="1"/>
</dbReference>
<dbReference type="PANTHER" id="PTHR30055:SF238">
    <property type="entry name" value="MYCOFACTOCIN BIOSYNTHESIS TRANSCRIPTIONAL REGULATOR MFTR-RELATED"/>
    <property type="match status" value="1"/>
</dbReference>
<dbReference type="Gene3D" id="1.10.357.10">
    <property type="entry name" value="Tetracycline Repressor, domain 2"/>
    <property type="match status" value="1"/>
</dbReference>
<dbReference type="InterPro" id="IPR009057">
    <property type="entry name" value="Homeodomain-like_sf"/>
</dbReference>
<keyword evidence="3" id="KW-0804">Transcription</keyword>
<dbReference type="InterPro" id="IPR001647">
    <property type="entry name" value="HTH_TetR"/>
</dbReference>
<proteinExistence type="predicted"/>
<dbReference type="AlphaFoldDB" id="A0A931D4Y4"/>
<name>A0A931D4Y4_9MICC</name>
<comment type="caution">
    <text evidence="6">The sequence shown here is derived from an EMBL/GenBank/DDBJ whole genome shotgun (WGS) entry which is preliminary data.</text>
</comment>
<dbReference type="EMBL" id="JADOTZ010000001">
    <property type="protein sequence ID" value="MBG6084509.1"/>
    <property type="molecule type" value="Genomic_DNA"/>
</dbReference>
<evidence type="ECO:0000313" key="6">
    <source>
        <dbReference type="EMBL" id="MBG6084509.1"/>
    </source>
</evidence>
<evidence type="ECO:0000313" key="7">
    <source>
        <dbReference type="Proteomes" id="UP000625033"/>
    </source>
</evidence>
<dbReference type="InterPro" id="IPR050109">
    <property type="entry name" value="HTH-type_TetR-like_transc_reg"/>
</dbReference>
<dbReference type="PRINTS" id="PR00455">
    <property type="entry name" value="HTHTETR"/>
</dbReference>